<evidence type="ECO:0000256" key="3">
    <source>
        <dbReference type="ARBA" id="ARBA00012483"/>
    </source>
</evidence>
<evidence type="ECO:0000256" key="1">
    <source>
        <dbReference type="ARBA" id="ARBA00000900"/>
    </source>
</evidence>
<evidence type="ECO:0000256" key="2">
    <source>
        <dbReference type="ARBA" id="ARBA00010938"/>
    </source>
</evidence>
<feature type="compositionally biased region" description="Basic and acidic residues" evidence="9">
    <location>
        <begin position="388"/>
        <end position="400"/>
    </location>
</feature>
<dbReference type="SUPFAM" id="SSF57850">
    <property type="entry name" value="RING/U-box"/>
    <property type="match status" value="1"/>
</dbReference>
<sequence length="400" mass="44114">MSLPPSYHEGVSCDGCLSGNFSGNRYKCLRCYDFDLCQACYLSNRFRPEGNDTTLTHSEDHPVQMIMTQRDFDAVYEGDNSKNYDACRIASFTCPYCGSNGFSLRSFASHILSIHAEPPVPRVNVICPMCIACPEFDANREIDNLKTHWTAFHANLEAATYRAEPTRTLATTRRPMLARRTARQPAGVGANFGGTNAQAPNAAAAAGGAGLGLPPWSADIADVDEMFRMVNLTRHIPTLPHMPIAAEMQRISNQLFQPVPQIVRPLRVIPIYPPSDSQVASPDELEPFEELTEDDSSDAGAFADEVDVTQDDDDDEHRSEMNMVTNNDTARSRPSCARRSAAEAQVDSDSEFEFTPSACDDNEESLESGQNETGEPISRMESGSLTPFDRHLSKKDVWKG</sequence>
<evidence type="ECO:0000256" key="9">
    <source>
        <dbReference type="SAM" id="MobiDB-lite"/>
    </source>
</evidence>
<dbReference type="GO" id="GO:0099536">
    <property type="term" value="P:synaptic signaling"/>
    <property type="evidence" value="ECO:0007669"/>
    <property type="project" value="TreeGrafter"/>
</dbReference>
<keyword evidence="4" id="KW-0808">Transferase</keyword>
<feature type="domain" description="ZZ-type" evidence="10">
    <location>
        <begin position="8"/>
        <end position="71"/>
    </location>
</feature>
<evidence type="ECO:0000256" key="6">
    <source>
        <dbReference type="ARBA" id="ARBA00022771"/>
    </source>
</evidence>
<dbReference type="PROSITE" id="PS01357">
    <property type="entry name" value="ZF_ZZ_1"/>
    <property type="match status" value="1"/>
</dbReference>
<feature type="region of interest" description="Disordered" evidence="9">
    <location>
        <begin position="274"/>
        <end position="400"/>
    </location>
</feature>
<dbReference type="GO" id="GO:0045202">
    <property type="term" value="C:synapse"/>
    <property type="evidence" value="ECO:0007669"/>
    <property type="project" value="GOC"/>
</dbReference>
<proteinExistence type="inferred from homology"/>
<dbReference type="InterPro" id="IPR000433">
    <property type="entry name" value="Znf_ZZ"/>
</dbReference>
<dbReference type="InterPro" id="IPR050774">
    <property type="entry name" value="KCMF1/Dystrophin"/>
</dbReference>
<reference evidence="11 12" key="1">
    <citation type="submission" date="2015-09" db="EMBL/GenBank/DDBJ databases">
        <title>Draft genome of the parasitic nematode Teladorsagia circumcincta isolate WARC Sus (inbred).</title>
        <authorList>
            <person name="Mitreva M."/>
        </authorList>
    </citation>
    <scope>NUCLEOTIDE SEQUENCE [LARGE SCALE GENOMIC DNA]</scope>
    <source>
        <strain evidence="11 12">S</strain>
    </source>
</reference>
<dbReference type="CDD" id="cd02338">
    <property type="entry name" value="ZZ_PCMF_like"/>
    <property type="match status" value="1"/>
</dbReference>
<evidence type="ECO:0000256" key="7">
    <source>
        <dbReference type="ARBA" id="ARBA00022833"/>
    </source>
</evidence>
<dbReference type="EMBL" id="KZ345035">
    <property type="protein sequence ID" value="PIO76701.1"/>
    <property type="molecule type" value="Genomic_DNA"/>
</dbReference>
<feature type="compositionally biased region" description="Acidic residues" evidence="9">
    <location>
        <begin position="304"/>
        <end position="315"/>
    </location>
</feature>
<dbReference type="GO" id="GO:0008270">
    <property type="term" value="F:zinc ion binding"/>
    <property type="evidence" value="ECO:0007669"/>
    <property type="project" value="UniProtKB-KW"/>
</dbReference>
<gene>
    <name evidence="11" type="ORF">TELCIR_01217</name>
</gene>
<dbReference type="Proteomes" id="UP000230423">
    <property type="component" value="Unassembled WGS sequence"/>
</dbReference>
<comment type="similarity">
    <text evidence="2">Belongs to the KCMF1 family.</text>
</comment>
<dbReference type="GO" id="GO:0023051">
    <property type="term" value="P:regulation of signaling"/>
    <property type="evidence" value="ECO:0007669"/>
    <property type="project" value="UniProtKB-ARBA"/>
</dbReference>
<evidence type="ECO:0000259" key="10">
    <source>
        <dbReference type="PROSITE" id="PS50135"/>
    </source>
</evidence>
<keyword evidence="12" id="KW-1185">Reference proteome</keyword>
<feature type="compositionally biased region" description="Acidic residues" evidence="9">
    <location>
        <begin position="283"/>
        <end position="297"/>
    </location>
</feature>
<dbReference type="Pfam" id="PF00569">
    <property type="entry name" value="ZZ"/>
    <property type="match status" value="1"/>
</dbReference>
<keyword evidence="6 8" id="KW-0863">Zinc-finger</keyword>
<dbReference type="PANTHER" id="PTHR12268">
    <property type="entry name" value="E3 UBIQUITIN-PROTEIN LIGASE KCMF1"/>
    <property type="match status" value="1"/>
</dbReference>
<keyword evidence="5" id="KW-0479">Metal-binding</keyword>
<accession>A0A2G9V2G4</accession>
<dbReference type="SMART" id="SM00291">
    <property type="entry name" value="ZnF_ZZ"/>
    <property type="match status" value="1"/>
</dbReference>
<dbReference type="GO" id="GO:0061630">
    <property type="term" value="F:ubiquitin protein ligase activity"/>
    <property type="evidence" value="ECO:0007669"/>
    <property type="project" value="UniProtKB-EC"/>
</dbReference>
<dbReference type="PROSITE" id="PS50135">
    <property type="entry name" value="ZF_ZZ_2"/>
    <property type="match status" value="1"/>
</dbReference>
<dbReference type="OrthoDB" id="7873042at2759"/>
<dbReference type="InterPro" id="IPR008598">
    <property type="entry name" value="Di19_Zn-bd"/>
</dbReference>
<evidence type="ECO:0000256" key="5">
    <source>
        <dbReference type="ARBA" id="ARBA00022723"/>
    </source>
</evidence>
<dbReference type="InterPro" id="IPR043145">
    <property type="entry name" value="Znf_ZZ_sf"/>
</dbReference>
<organism evidence="11 12">
    <name type="scientific">Teladorsagia circumcincta</name>
    <name type="common">Brown stomach worm</name>
    <name type="synonym">Ostertagia circumcincta</name>
    <dbReference type="NCBI Taxonomy" id="45464"/>
    <lineage>
        <taxon>Eukaryota</taxon>
        <taxon>Metazoa</taxon>
        <taxon>Ecdysozoa</taxon>
        <taxon>Nematoda</taxon>
        <taxon>Chromadorea</taxon>
        <taxon>Rhabditida</taxon>
        <taxon>Rhabditina</taxon>
        <taxon>Rhabditomorpha</taxon>
        <taxon>Strongyloidea</taxon>
        <taxon>Trichostrongylidae</taxon>
        <taxon>Teladorsagia</taxon>
    </lineage>
</organism>
<dbReference type="GO" id="GO:0005886">
    <property type="term" value="C:plasma membrane"/>
    <property type="evidence" value="ECO:0007669"/>
    <property type="project" value="TreeGrafter"/>
</dbReference>
<keyword evidence="7" id="KW-0862">Zinc</keyword>
<protein>
    <recommendedName>
        <fullName evidence="3">RING-type E3 ubiquitin transferase</fullName>
        <ecNumber evidence="3">2.3.2.27</ecNumber>
    </recommendedName>
</protein>
<evidence type="ECO:0000313" key="12">
    <source>
        <dbReference type="Proteomes" id="UP000230423"/>
    </source>
</evidence>
<dbReference type="Pfam" id="PF05605">
    <property type="entry name" value="zf-Di19"/>
    <property type="match status" value="1"/>
</dbReference>
<evidence type="ECO:0000256" key="4">
    <source>
        <dbReference type="ARBA" id="ARBA00022679"/>
    </source>
</evidence>
<dbReference type="PANTHER" id="PTHR12268:SF13">
    <property type="entry name" value="E3 UBIQUITIN-PROTEIN LIGASE KCMF1"/>
    <property type="match status" value="1"/>
</dbReference>
<comment type="catalytic activity">
    <reaction evidence="1">
        <text>S-ubiquitinyl-[E2 ubiquitin-conjugating enzyme]-L-cysteine + [acceptor protein]-L-lysine = [E2 ubiquitin-conjugating enzyme]-L-cysteine + N(6)-ubiquitinyl-[acceptor protein]-L-lysine.</text>
        <dbReference type="EC" id="2.3.2.27"/>
    </reaction>
</comment>
<name>A0A2G9V2G4_TELCI</name>
<evidence type="ECO:0000313" key="11">
    <source>
        <dbReference type="EMBL" id="PIO76701.1"/>
    </source>
</evidence>
<dbReference type="GO" id="GO:0010646">
    <property type="term" value="P:regulation of cell communication"/>
    <property type="evidence" value="ECO:0007669"/>
    <property type="project" value="UniProtKB-ARBA"/>
</dbReference>
<dbReference type="EC" id="2.3.2.27" evidence="3"/>
<evidence type="ECO:0000256" key="8">
    <source>
        <dbReference type="PROSITE-ProRule" id="PRU00228"/>
    </source>
</evidence>
<dbReference type="Gene3D" id="3.30.60.90">
    <property type="match status" value="1"/>
</dbReference>
<dbReference type="AlphaFoldDB" id="A0A2G9V2G4"/>